<evidence type="ECO:0000313" key="3">
    <source>
        <dbReference type="EMBL" id="GLR66226.1"/>
    </source>
</evidence>
<evidence type="ECO:0000256" key="1">
    <source>
        <dbReference type="ARBA" id="ARBA00022801"/>
    </source>
</evidence>
<dbReference type="InterPro" id="IPR036264">
    <property type="entry name" value="Bact_exopeptidase_dim_dom"/>
</dbReference>
<protein>
    <submittedName>
        <fullName evidence="3">Amidohydrolase</fullName>
    </submittedName>
</protein>
<proteinExistence type="predicted"/>
<dbReference type="Gene3D" id="3.40.630.10">
    <property type="entry name" value="Zn peptidases"/>
    <property type="match status" value="1"/>
</dbReference>
<dbReference type="EMBL" id="BSOS01000013">
    <property type="protein sequence ID" value="GLR66226.1"/>
    <property type="molecule type" value="Genomic_DNA"/>
</dbReference>
<gene>
    <name evidence="3" type="ORF">GCM10010909_09060</name>
</gene>
<dbReference type="Pfam" id="PF07687">
    <property type="entry name" value="M20_dimer"/>
    <property type="match status" value="1"/>
</dbReference>
<dbReference type="InterPro" id="IPR011650">
    <property type="entry name" value="Peptidase_M20_dimer"/>
</dbReference>
<keyword evidence="1" id="KW-0378">Hydrolase</keyword>
<comment type="caution">
    <text evidence="3">The sequence shown here is derived from an EMBL/GenBank/DDBJ whole genome shotgun (WGS) entry which is preliminary data.</text>
</comment>
<dbReference type="PANTHER" id="PTHR11014">
    <property type="entry name" value="PEPTIDASE M20 FAMILY MEMBER"/>
    <property type="match status" value="1"/>
</dbReference>
<accession>A0ABQ6A5T6</accession>
<dbReference type="InterPro" id="IPR017439">
    <property type="entry name" value="Amidohydrolase"/>
</dbReference>
<dbReference type="Gene3D" id="3.30.70.360">
    <property type="match status" value="1"/>
</dbReference>
<dbReference type="PIRSF" id="PIRSF005962">
    <property type="entry name" value="Pept_M20D_amidohydro"/>
    <property type="match status" value="1"/>
</dbReference>
<dbReference type="SUPFAM" id="SSF53187">
    <property type="entry name" value="Zn-dependent exopeptidases"/>
    <property type="match status" value="1"/>
</dbReference>
<organism evidence="3 4">
    <name type="scientific">Acidocella aquatica</name>
    <dbReference type="NCBI Taxonomy" id="1922313"/>
    <lineage>
        <taxon>Bacteria</taxon>
        <taxon>Pseudomonadati</taxon>
        <taxon>Pseudomonadota</taxon>
        <taxon>Alphaproteobacteria</taxon>
        <taxon>Acetobacterales</taxon>
        <taxon>Acidocellaceae</taxon>
        <taxon>Acidocella</taxon>
    </lineage>
</organism>
<evidence type="ECO:0000313" key="4">
    <source>
        <dbReference type="Proteomes" id="UP001156641"/>
    </source>
</evidence>
<dbReference type="PANTHER" id="PTHR11014:SF63">
    <property type="entry name" value="METALLOPEPTIDASE, PUTATIVE (AFU_ORTHOLOGUE AFUA_6G09600)-RELATED"/>
    <property type="match status" value="1"/>
</dbReference>
<feature type="domain" description="Peptidase M20 dimerisation" evidence="2">
    <location>
        <begin position="178"/>
        <end position="276"/>
    </location>
</feature>
<name>A0ABQ6A5T6_9PROT</name>
<sequence length="377" mass="39657">MKPDLFERLAAWRHHLHAHPELSCHERATAAFVCEKLSELGIPFAAGIGGHGVVATLRRGRSNRAVGLRADMDALPVMETPGRAHGSRNQGVMHACGHDGHTASLLGAAALLLEDPSWSGTVQCIFQPAEEGFGGAQAMLEDGLLERFPVERIFGYHNWPGLEAGVVMVHAGPVMAAAASFNITLHGVAGHAAMPHDCADPVQGLAHLIIALNAIVARNVDPQEAAVISTCMLKAGEASNLIAHEASLGGTIRALTPKMMHFLLARVREVAEHTARAHQLSALVEITSEVPATINHAAEAALAARAAADAGLSLRGDIKPSMAGEDFGRFLEVMPGAYAWIGNGASAGLHNEAYDFNDEILPVAARYYAAVARAALA</sequence>
<dbReference type="RefSeq" id="WP_284256896.1">
    <property type="nucleotide sequence ID" value="NZ_BSOS01000013.1"/>
</dbReference>
<keyword evidence="4" id="KW-1185">Reference proteome</keyword>
<dbReference type="Proteomes" id="UP001156641">
    <property type="component" value="Unassembled WGS sequence"/>
</dbReference>
<dbReference type="NCBIfam" id="TIGR01891">
    <property type="entry name" value="amidohydrolases"/>
    <property type="match status" value="1"/>
</dbReference>
<reference evidence="4" key="1">
    <citation type="journal article" date="2019" name="Int. J. Syst. Evol. Microbiol.">
        <title>The Global Catalogue of Microorganisms (GCM) 10K type strain sequencing project: providing services to taxonomists for standard genome sequencing and annotation.</title>
        <authorList>
            <consortium name="The Broad Institute Genomics Platform"/>
            <consortium name="The Broad Institute Genome Sequencing Center for Infectious Disease"/>
            <person name="Wu L."/>
            <person name="Ma J."/>
        </authorList>
    </citation>
    <scope>NUCLEOTIDE SEQUENCE [LARGE SCALE GENOMIC DNA]</scope>
    <source>
        <strain evidence="4">NBRC 112502</strain>
    </source>
</reference>
<dbReference type="SUPFAM" id="SSF55031">
    <property type="entry name" value="Bacterial exopeptidase dimerisation domain"/>
    <property type="match status" value="1"/>
</dbReference>
<dbReference type="InterPro" id="IPR002933">
    <property type="entry name" value="Peptidase_M20"/>
</dbReference>
<evidence type="ECO:0000259" key="2">
    <source>
        <dbReference type="Pfam" id="PF07687"/>
    </source>
</evidence>
<dbReference type="Pfam" id="PF01546">
    <property type="entry name" value="Peptidase_M20"/>
    <property type="match status" value="1"/>
</dbReference>